<organism evidence="13 14">
    <name type="scientific">Basilea psittacipulmonis DSM 24701</name>
    <dbReference type="NCBI Taxonomy" id="1072685"/>
    <lineage>
        <taxon>Bacteria</taxon>
        <taxon>Pseudomonadati</taxon>
        <taxon>Pseudomonadota</taxon>
        <taxon>Betaproteobacteria</taxon>
        <taxon>Burkholderiales</taxon>
        <taxon>Alcaligenaceae</taxon>
        <taxon>Basilea</taxon>
    </lineage>
</organism>
<proteinExistence type="inferred from homology"/>
<keyword evidence="4" id="KW-1003">Cell membrane</keyword>
<gene>
    <name evidence="13" type="ORF">IX83_03815</name>
</gene>
<keyword evidence="7 12" id="KW-1133">Transmembrane helix</keyword>
<keyword evidence="14" id="KW-1185">Reference proteome</keyword>
<dbReference type="AlphaFoldDB" id="A0A077DD65"/>
<accession>A0A077DD65</accession>
<dbReference type="GO" id="GO:0000287">
    <property type="term" value="F:magnesium ion binding"/>
    <property type="evidence" value="ECO:0007669"/>
    <property type="project" value="TreeGrafter"/>
</dbReference>
<evidence type="ECO:0000256" key="6">
    <source>
        <dbReference type="ARBA" id="ARBA00022842"/>
    </source>
</evidence>
<dbReference type="InterPro" id="IPR045863">
    <property type="entry name" value="CorA_TM1_TM2"/>
</dbReference>
<keyword evidence="9 12" id="KW-0472">Membrane</keyword>
<sequence length="342" mass="39614">MKRSIHMAKVKARKINDNPVVASVLYTNGKPVSTPDVNDVKDVLSKINPQNTLLWQSFKDPSDEFLKNLCHQYRIDEYLHDDIIRSYQRPVVVDYGQFIMIVFITLRRLNKKIIPEEFKMVFGQGFLFTVRRGDMFNQINVRERLSKTPDLIARGSDYVAAEIIEVVTDFYMEMIDKLESEVKEAERDMMLKGFREKEVRRLYRLRRDMLRIHTILGPSIEICRRLAVVKTNVIEADAHSNYSIVADRLARCDEHVSALSEALQFAFETSVMINDIQQTDITKKLAAWAAILAVPTAIAGIYGMNFEHMPELKWTFGYPLCIVVMLGICASLYYRFRKAGWL</sequence>
<evidence type="ECO:0000256" key="12">
    <source>
        <dbReference type="SAM" id="Phobius"/>
    </source>
</evidence>
<evidence type="ECO:0000256" key="8">
    <source>
        <dbReference type="ARBA" id="ARBA00023065"/>
    </source>
</evidence>
<feature type="transmembrane region" description="Helical" evidence="12">
    <location>
        <begin position="285"/>
        <end position="304"/>
    </location>
</feature>
<dbReference type="SUPFAM" id="SSF144083">
    <property type="entry name" value="Magnesium transport protein CorA, transmembrane region"/>
    <property type="match status" value="1"/>
</dbReference>
<keyword evidence="6" id="KW-0460">Magnesium</keyword>
<dbReference type="eggNOG" id="COG0598">
    <property type="taxonomic scope" value="Bacteria"/>
</dbReference>
<protein>
    <recommendedName>
        <fullName evidence="15">Magnesium transport protein CorA</fullName>
    </recommendedName>
</protein>
<dbReference type="PANTHER" id="PTHR46494:SF1">
    <property type="entry name" value="CORA FAMILY METAL ION TRANSPORTER (EUROFUNG)"/>
    <property type="match status" value="1"/>
</dbReference>
<evidence type="ECO:0000256" key="9">
    <source>
        <dbReference type="ARBA" id="ARBA00023136"/>
    </source>
</evidence>
<dbReference type="FunFam" id="1.20.58.340:FF:000004">
    <property type="entry name" value="Magnesium transport protein CorA"/>
    <property type="match status" value="1"/>
</dbReference>
<evidence type="ECO:0000256" key="2">
    <source>
        <dbReference type="ARBA" id="ARBA00009765"/>
    </source>
</evidence>
<dbReference type="Proteomes" id="UP000028945">
    <property type="component" value="Chromosome"/>
</dbReference>
<dbReference type="Pfam" id="PF01544">
    <property type="entry name" value="CorA"/>
    <property type="match status" value="1"/>
</dbReference>
<evidence type="ECO:0000256" key="4">
    <source>
        <dbReference type="ARBA" id="ARBA00022475"/>
    </source>
</evidence>
<comment type="subcellular location">
    <subcellularLocation>
        <location evidence="1">Cell membrane</location>
        <topology evidence="1">Multi-pass membrane protein</topology>
    </subcellularLocation>
</comment>
<reference evidence="13 14" key="1">
    <citation type="journal article" date="2014" name="BMC Genomics">
        <title>A genomic perspective on a new bacterial genus and species from the Alcaligenaceae family, Basilea psittacipulmonis.</title>
        <authorList>
            <person name="Whiteson K.L."/>
            <person name="Hernandez D."/>
            <person name="Lazarevic V."/>
            <person name="Gaia N."/>
            <person name="Farinelli L."/>
            <person name="Francois P."/>
            <person name="Pilo P."/>
            <person name="Frey J."/>
            <person name="Schrenzel J."/>
        </authorList>
    </citation>
    <scope>NUCLEOTIDE SEQUENCE [LARGE SCALE GENOMIC DNA]</scope>
    <source>
        <strain evidence="13 14">DSM 24701</strain>
    </source>
</reference>
<dbReference type="CDD" id="cd12830">
    <property type="entry name" value="MtCorA-like"/>
    <property type="match status" value="1"/>
</dbReference>
<dbReference type="EMBL" id="CP009238">
    <property type="protein sequence ID" value="AIL32549.1"/>
    <property type="molecule type" value="Genomic_DNA"/>
</dbReference>
<evidence type="ECO:0000256" key="11">
    <source>
        <dbReference type="ARBA" id="ARBA00045497"/>
    </source>
</evidence>
<dbReference type="HOGENOM" id="CLU_007127_0_2_4"/>
<evidence type="ECO:0008006" key="15">
    <source>
        <dbReference type="Google" id="ProtNLM"/>
    </source>
</evidence>
<comment type="function">
    <text evidence="11">Mediates influx of magnesium ions. Alternates between open and closed states. Activated by low cytoplasmic Mg(2+) levels. Inactive when cytoplasmic Mg(2+) levels are high.</text>
</comment>
<evidence type="ECO:0000256" key="1">
    <source>
        <dbReference type="ARBA" id="ARBA00004651"/>
    </source>
</evidence>
<keyword evidence="3" id="KW-0813">Transport</keyword>
<name>A0A077DD65_9BURK</name>
<dbReference type="Gene3D" id="1.20.58.340">
    <property type="entry name" value="Magnesium transport protein CorA, transmembrane region"/>
    <property type="match status" value="2"/>
</dbReference>
<dbReference type="InterPro" id="IPR045861">
    <property type="entry name" value="CorA_cytoplasmic_dom"/>
</dbReference>
<evidence type="ECO:0000256" key="10">
    <source>
        <dbReference type="ARBA" id="ARBA00034269"/>
    </source>
</evidence>
<dbReference type="PANTHER" id="PTHR46494">
    <property type="entry name" value="CORA FAMILY METAL ION TRANSPORTER (EUROFUNG)"/>
    <property type="match status" value="1"/>
</dbReference>
<evidence type="ECO:0000256" key="3">
    <source>
        <dbReference type="ARBA" id="ARBA00022448"/>
    </source>
</evidence>
<dbReference type="GO" id="GO:0005886">
    <property type="term" value="C:plasma membrane"/>
    <property type="evidence" value="ECO:0007669"/>
    <property type="project" value="UniProtKB-SubCell"/>
</dbReference>
<comment type="similarity">
    <text evidence="2">Belongs to the CorA metal ion transporter (MIT) (TC 1.A.35) family.</text>
</comment>
<dbReference type="SUPFAM" id="SSF143865">
    <property type="entry name" value="CorA soluble domain-like"/>
    <property type="match status" value="1"/>
</dbReference>
<comment type="catalytic activity">
    <reaction evidence="10">
        <text>Mg(2+)(in) = Mg(2+)(out)</text>
        <dbReference type="Rhea" id="RHEA:29827"/>
        <dbReference type="ChEBI" id="CHEBI:18420"/>
    </reaction>
</comment>
<evidence type="ECO:0000256" key="7">
    <source>
        <dbReference type="ARBA" id="ARBA00022989"/>
    </source>
</evidence>
<evidence type="ECO:0000256" key="5">
    <source>
        <dbReference type="ARBA" id="ARBA00022692"/>
    </source>
</evidence>
<dbReference type="STRING" id="1072685.IX83_03815"/>
<dbReference type="InterPro" id="IPR002523">
    <property type="entry name" value="MgTranspt_CorA/ZnTranspt_ZntB"/>
</dbReference>
<feature type="transmembrane region" description="Helical" evidence="12">
    <location>
        <begin position="316"/>
        <end position="336"/>
    </location>
</feature>
<evidence type="ECO:0000313" key="14">
    <source>
        <dbReference type="Proteomes" id="UP000028945"/>
    </source>
</evidence>
<dbReference type="GO" id="GO:0050897">
    <property type="term" value="F:cobalt ion binding"/>
    <property type="evidence" value="ECO:0007669"/>
    <property type="project" value="TreeGrafter"/>
</dbReference>
<dbReference type="KEGG" id="bpsi:IX83_03815"/>
<dbReference type="GO" id="GO:0015095">
    <property type="term" value="F:magnesium ion transmembrane transporter activity"/>
    <property type="evidence" value="ECO:0007669"/>
    <property type="project" value="TreeGrafter"/>
</dbReference>
<dbReference type="GO" id="GO:0015087">
    <property type="term" value="F:cobalt ion transmembrane transporter activity"/>
    <property type="evidence" value="ECO:0007669"/>
    <property type="project" value="TreeGrafter"/>
</dbReference>
<dbReference type="Gene3D" id="3.30.460.20">
    <property type="entry name" value="CorA soluble domain-like"/>
    <property type="match status" value="1"/>
</dbReference>
<evidence type="ECO:0000313" key="13">
    <source>
        <dbReference type="EMBL" id="AIL32549.1"/>
    </source>
</evidence>
<keyword evidence="5 12" id="KW-0812">Transmembrane</keyword>
<keyword evidence="8" id="KW-0406">Ion transport</keyword>